<dbReference type="Proteomes" id="UP001280581">
    <property type="component" value="Unassembled WGS sequence"/>
</dbReference>
<reference evidence="2 3" key="1">
    <citation type="submission" date="2021-02" db="EMBL/GenBank/DDBJ databases">
        <title>Genome assembly of Pseudopithomyces chartarum.</title>
        <authorList>
            <person name="Jauregui R."/>
            <person name="Singh J."/>
            <person name="Voisey C."/>
        </authorList>
    </citation>
    <scope>NUCLEOTIDE SEQUENCE [LARGE SCALE GENOMIC DNA]</scope>
    <source>
        <strain evidence="2 3">AGR01</strain>
    </source>
</reference>
<keyword evidence="3" id="KW-1185">Reference proteome</keyword>
<name>A0AAN6LY25_9PLEO</name>
<protein>
    <submittedName>
        <fullName evidence="2">Uncharacterized protein</fullName>
    </submittedName>
</protein>
<evidence type="ECO:0000313" key="3">
    <source>
        <dbReference type="Proteomes" id="UP001280581"/>
    </source>
</evidence>
<organism evidence="2 3">
    <name type="scientific">Pseudopithomyces chartarum</name>
    <dbReference type="NCBI Taxonomy" id="1892770"/>
    <lineage>
        <taxon>Eukaryota</taxon>
        <taxon>Fungi</taxon>
        <taxon>Dikarya</taxon>
        <taxon>Ascomycota</taxon>
        <taxon>Pezizomycotina</taxon>
        <taxon>Dothideomycetes</taxon>
        <taxon>Pleosporomycetidae</taxon>
        <taxon>Pleosporales</taxon>
        <taxon>Massarineae</taxon>
        <taxon>Didymosphaeriaceae</taxon>
        <taxon>Pseudopithomyces</taxon>
    </lineage>
</organism>
<sequence>MVYHPTRPDAANFRIQSVAAEEPNRMRVRRGLRLAFMQITTWGQHSGTSSTRDRPVLTTPNEGQIPHAWPTRDRATHHDRKRNIVPLSPEATRDTSFRNPPAGVAQNLNFQCPSCAGAGIHDPVEGASTTAGLPRAELQG</sequence>
<evidence type="ECO:0000313" key="2">
    <source>
        <dbReference type="EMBL" id="KAK3209326.1"/>
    </source>
</evidence>
<gene>
    <name evidence="2" type="ORF">GRF29_69g1440743</name>
</gene>
<feature type="region of interest" description="Disordered" evidence="1">
    <location>
        <begin position="44"/>
        <end position="102"/>
    </location>
</feature>
<proteinExistence type="predicted"/>
<accession>A0AAN6LY25</accession>
<comment type="caution">
    <text evidence="2">The sequence shown here is derived from an EMBL/GenBank/DDBJ whole genome shotgun (WGS) entry which is preliminary data.</text>
</comment>
<evidence type="ECO:0000256" key="1">
    <source>
        <dbReference type="SAM" id="MobiDB-lite"/>
    </source>
</evidence>
<dbReference type="EMBL" id="WVTA01000006">
    <property type="protein sequence ID" value="KAK3209326.1"/>
    <property type="molecule type" value="Genomic_DNA"/>
</dbReference>
<dbReference type="AlphaFoldDB" id="A0AAN6LY25"/>